<feature type="compositionally biased region" description="Polar residues" evidence="2">
    <location>
        <begin position="1042"/>
        <end position="1052"/>
    </location>
</feature>
<feature type="compositionally biased region" description="Polar residues" evidence="2">
    <location>
        <begin position="902"/>
        <end position="912"/>
    </location>
</feature>
<evidence type="ECO:0000313" key="7">
    <source>
        <dbReference type="Proteomes" id="UP000789572"/>
    </source>
</evidence>
<dbReference type="GO" id="GO:0005509">
    <property type="term" value="F:calcium ion binding"/>
    <property type="evidence" value="ECO:0007669"/>
    <property type="project" value="InterPro"/>
</dbReference>
<feature type="compositionally biased region" description="Basic and acidic residues" evidence="2">
    <location>
        <begin position="830"/>
        <end position="851"/>
    </location>
</feature>
<feature type="compositionally biased region" description="Low complexity" evidence="2">
    <location>
        <begin position="574"/>
        <end position="585"/>
    </location>
</feature>
<dbReference type="Pfam" id="PF12763">
    <property type="entry name" value="EH"/>
    <property type="match status" value="3"/>
</dbReference>
<dbReference type="Proteomes" id="UP000789572">
    <property type="component" value="Unassembled WGS sequence"/>
</dbReference>
<evidence type="ECO:0000259" key="4">
    <source>
        <dbReference type="PROSITE" id="PS50031"/>
    </source>
</evidence>
<dbReference type="Pfam" id="PF00627">
    <property type="entry name" value="UBA"/>
    <property type="match status" value="1"/>
</dbReference>
<feature type="compositionally biased region" description="Polar residues" evidence="2">
    <location>
        <begin position="1117"/>
        <end position="1126"/>
    </location>
</feature>
<feature type="domain" description="EH" evidence="4">
    <location>
        <begin position="243"/>
        <end position="332"/>
    </location>
</feature>
<dbReference type="GO" id="GO:0006897">
    <property type="term" value="P:endocytosis"/>
    <property type="evidence" value="ECO:0007669"/>
    <property type="project" value="TreeGrafter"/>
</dbReference>
<sequence>MSFDITLNSEEKIVYGILFRKADEEKKGFITGSNAVKLFSKSWLPQNVLGEIWQIVDSSNKGVLTKETFSAALRLIAQAQNGGKPDVSLVSKEAPLPRFDGVYIVSEARRKKYKNVFDQCDAKDGLLGGDKAKLLFTKSKLPIDKLAQIWNLVDTKNRGELDVTEFIIAMYFIEETMNGTLTTLPQTLSPELYESASGGTPYEPNNILSTSSPLLVRQQTARASSSDIFDTLVDDAWDVSPEDRTKYFALFEQLDKEGRGYITGEQAATFFLNSKLPQDDLAQIWDLADIGHQGKLDRYTFAVAMYLILKRRTGNALPLTLPQTLIPPSMRRAKPNSGPTPAQIGIPPLYIPPAADNQRSSDFDLLMSSPTSPRYSVGGISARPPENDIISSHDLPAQVNIAAGEVGKLQQQISLMEGNTIDMKKKQETFESTLSSLQKQKQELSVRLTQVRTLHDAELKSLQEVENNYRKELVALEQVRSELNQAERVFATLQAERDGLANGIAKNRDEIQELRKRIRITEENTNNIKLEIEKLKKEEGQQKGVLAINKKQLSTLETKRIEALKTQSSLQDGVTQSSVVSTPVSEIQSPFPSSSVSKPDFDEFVDAPSNRSSLTHSQKGSSSSFPEIEPRRAMSVGESVNLEEDAFRIKGIVDDNNTNSTLKQEGALEKPASIATSKPSEFESVFGDPFAPKDKESSVTATNAFETSVFTASPFETGNSDPMTQLQKNTDNIQSVSKTEDKIKEPTDQPTSQLKSQEVPADPFAQFTLTPSLNKSNINAAFGPAFFEGDKDNDQGTLTPDAFATEFPSLQDFESGNFGFEDNFTIEGNAVKEGEKDVKEENKKEDKKEEGVVWESNSEVIGDNKETANNMTKEESLSDQGTTSATSDGVKQEIASGDVKQESTVTIPDSIFSDSEIPSVTNIADNIINTSTPSSEPFAFSLPPITPETSTIDAKPMASTASESVLPSATTKTPSAISSQAVSNVDFDSVFEDLSAAPVGPPVPIDFDATFDESEFDREVSFTFDEGDVKNSSSEGKGVPPSATSAASNKTSPLAFDPFDPSHIASLPGGPSLTNTFDTKTSRSNLDEAFGGTSPFAVKKDDITFGFDDAFAELTNSAANGTNGADKNSAIVKESEADKQTKTGNPPSKSNEDEDTADVKKLRDMGFSREAAVKALEKFNYNFDMAVDFLVGN</sequence>
<dbReference type="SMART" id="SM00165">
    <property type="entry name" value="UBA"/>
    <property type="match status" value="1"/>
</dbReference>
<feature type="region of interest" description="Disordered" evidence="2">
    <location>
        <begin position="712"/>
        <end position="760"/>
    </location>
</feature>
<feature type="domain" description="EF-hand" evidence="5">
    <location>
        <begin position="141"/>
        <end position="176"/>
    </location>
</feature>
<dbReference type="Gene3D" id="1.10.8.10">
    <property type="entry name" value="DNA helicase RuvA subunit, C-terminal domain"/>
    <property type="match status" value="1"/>
</dbReference>
<feature type="compositionally biased region" description="Polar residues" evidence="2">
    <location>
        <begin position="878"/>
        <end position="889"/>
    </location>
</feature>
<dbReference type="SUPFAM" id="SSF46934">
    <property type="entry name" value="UBA-like"/>
    <property type="match status" value="1"/>
</dbReference>
<dbReference type="InterPro" id="IPR015940">
    <property type="entry name" value="UBA"/>
</dbReference>
<feature type="region of interest" description="Disordered" evidence="2">
    <location>
        <begin position="945"/>
        <end position="979"/>
    </location>
</feature>
<feature type="region of interest" description="Disordered" evidence="2">
    <location>
        <begin position="572"/>
        <end position="639"/>
    </location>
</feature>
<dbReference type="SUPFAM" id="SSF47473">
    <property type="entry name" value="EF-hand"/>
    <property type="match status" value="3"/>
</dbReference>
<keyword evidence="1" id="KW-0175">Coiled coil</keyword>
<dbReference type="SMART" id="SM00027">
    <property type="entry name" value="EH"/>
    <property type="match status" value="3"/>
</dbReference>
<feature type="coiled-coil region" evidence="1">
    <location>
        <begin position="434"/>
        <end position="538"/>
    </location>
</feature>
<evidence type="ECO:0000259" key="5">
    <source>
        <dbReference type="PROSITE" id="PS50222"/>
    </source>
</evidence>
<dbReference type="PROSITE" id="PS50222">
    <property type="entry name" value="EF_HAND_2"/>
    <property type="match status" value="1"/>
</dbReference>
<evidence type="ECO:0000259" key="3">
    <source>
        <dbReference type="PROSITE" id="PS50030"/>
    </source>
</evidence>
<feature type="domain" description="EH" evidence="4">
    <location>
        <begin position="11"/>
        <end position="111"/>
    </location>
</feature>
<protein>
    <submittedName>
        <fullName evidence="6">7107_t:CDS:1</fullName>
    </submittedName>
</protein>
<comment type="caution">
    <text evidence="6">The sequence shown here is derived from an EMBL/GenBank/DDBJ whole genome shotgun (WGS) entry which is preliminary data.</text>
</comment>
<dbReference type="CDD" id="cd00052">
    <property type="entry name" value="EH"/>
    <property type="match status" value="3"/>
</dbReference>
<reference evidence="6" key="1">
    <citation type="submission" date="2021-06" db="EMBL/GenBank/DDBJ databases">
        <authorList>
            <person name="Kallberg Y."/>
            <person name="Tangrot J."/>
            <person name="Rosling A."/>
        </authorList>
    </citation>
    <scope>NUCLEOTIDE SEQUENCE</scope>
    <source>
        <strain evidence="6">IA702</strain>
    </source>
</reference>
<dbReference type="PANTHER" id="PTHR11216">
    <property type="entry name" value="EH DOMAIN"/>
    <property type="match status" value="1"/>
</dbReference>
<feature type="compositionally biased region" description="Basic and acidic residues" evidence="2">
    <location>
        <begin position="738"/>
        <end position="747"/>
    </location>
</feature>
<evidence type="ECO:0000256" key="1">
    <source>
        <dbReference type="SAM" id="Coils"/>
    </source>
</evidence>
<feature type="compositionally biased region" description="Polar residues" evidence="2">
    <location>
        <begin position="609"/>
        <end position="625"/>
    </location>
</feature>
<feature type="region of interest" description="Disordered" evidence="2">
    <location>
        <begin position="829"/>
        <end position="912"/>
    </location>
</feature>
<feature type="region of interest" description="Disordered" evidence="2">
    <location>
        <begin position="1117"/>
        <end position="1158"/>
    </location>
</feature>
<dbReference type="EMBL" id="CAJVPJ010000159">
    <property type="protein sequence ID" value="CAG8488080.1"/>
    <property type="molecule type" value="Genomic_DNA"/>
</dbReference>
<dbReference type="InterPro" id="IPR002048">
    <property type="entry name" value="EF_hand_dom"/>
</dbReference>
<dbReference type="SMART" id="SM00054">
    <property type="entry name" value="EFh"/>
    <property type="match status" value="3"/>
</dbReference>
<dbReference type="PROSITE" id="PS50030">
    <property type="entry name" value="UBA"/>
    <property type="match status" value="1"/>
</dbReference>
<dbReference type="InterPro" id="IPR009060">
    <property type="entry name" value="UBA-like_sf"/>
</dbReference>
<dbReference type="GO" id="GO:0016197">
    <property type="term" value="P:endosomal transport"/>
    <property type="evidence" value="ECO:0007669"/>
    <property type="project" value="TreeGrafter"/>
</dbReference>
<feature type="domain" description="EH" evidence="4">
    <location>
        <begin position="109"/>
        <end position="199"/>
    </location>
</feature>
<dbReference type="CDD" id="cd14270">
    <property type="entry name" value="UBA"/>
    <property type="match status" value="1"/>
</dbReference>
<feature type="compositionally biased region" description="Polar residues" evidence="2">
    <location>
        <begin position="959"/>
        <end position="979"/>
    </location>
</feature>
<feature type="region of interest" description="Disordered" evidence="2">
    <location>
        <begin position="1022"/>
        <end position="1080"/>
    </location>
</feature>
<dbReference type="InterPro" id="IPR000261">
    <property type="entry name" value="EH_dom"/>
</dbReference>
<dbReference type="PROSITE" id="PS50031">
    <property type="entry name" value="EH"/>
    <property type="match status" value="3"/>
</dbReference>
<organism evidence="6 7">
    <name type="scientific">Paraglomus occultum</name>
    <dbReference type="NCBI Taxonomy" id="144539"/>
    <lineage>
        <taxon>Eukaryota</taxon>
        <taxon>Fungi</taxon>
        <taxon>Fungi incertae sedis</taxon>
        <taxon>Mucoromycota</taxon>
        <taxon>Glomeromycotina</taxon>
        <taxon>Glomeromycetes</taxon>
        <taxon>Paraglomerales</taxon>
        <taxon>Paraglomeraceae</taxon>
        <taxon>Paraglomus</taxon>
    </lineage>
</organism>
<dbReference type="InterPro" id="IPR011992">
    <property type="entry name" value="EF-hand-dom_pair"/>
</dbReference>
<evidence type="ECO:0000256" key="2">
    <source>
        <dbReference type="SAM" id="MobiDB-lite"/>
    </source>
</evidence>
<name>A0A9N8ZCF9_9GLOM</name>
<dbReference type="GO" id="GO:0005737">
    <property type="term" value="C:cytoplasm"/>
    <property type="evidence" value="ECO:0007669"/>
    <property type="project" value="TreeGrafter"/>
</dbReference>
<feature type="compositionally biased region" description="Polar residues" evidence="2">
    <location>
        <begin position="712"/>
        <end position="737"/>
    </location>
</feature>
<keyword evidence="7" id="KW-1185">Reference proteome</keyword>
<dbReference type="OrthoDB" id="524326at2759"/>
<dbReference type="PANTHER" id="PTHR11216:SF170">
    <property type="entry name" value="DYNAMIN ASSOCIATED PROTEIN 160, ISOFORM D"/>
    <property type="match status" value="1"/>
</dbReference>
<dbReference type="Gene3D" id="1.10.238.10">
    <property type="entry name" value="EF-hand"/>
    <property type="match status" value="3"/>
</dbReference>
<evidence type="ECO:0000313" key="6">
    <source>
        <dbReference type="EMBL" id="CAG8488080.1"/>
    </source>
</evidence>
<gene>
    <name evidence="6" type="ORF">POCULU_LOCUS1916</name>
</gene>
<dbReference type="AlphaFoldDB" id="A0A9N8ZCF9"/>
<feature type="compositionally biased region" description="Polar residues" evidence="2">
    <location>
        <begin position="586"/>
        <end position="597"/>
    </location>
</feature>
<accession>A0A9N8ZCF9</accession>
<proteinExistence type="predicted"/>
<feature type="region of interest" description="Disordered" evidence="2">
    <location>
        <begin position="667"/>
        <end position="699"/>
    </location>
</feature>
<feature type="domain" description="UBA" evidence="3">
    <location>
        <begin position="1151"/>
        <end position="1193"/>
    </location>
</feature>
<dbReference type="GO" id="GO:0005886">
    <property type="term" value="C:plasma membrane"/>
    <property type="evidence" value="ECO:0007669"/>
    <property type="project" value="TreeGrafter"/>
</dbReference>
<feature type="compositionally biased region" description="Basic and acidic residues" evidence="2">
    <location>
        <begin position="862"/>
        <end position="876"/>
    </location>
</feature>